<evidence type="ECO:0000313" key="10">
    <source>
        <dbReference type="EMBL" id="GAA0377543.1"/>
    </source>
</evidence>
<reference evidence="10 11" key="1">
    <citation type="journal article" date="2019" name="Int. J. Syst. Evol. Microbiol.">
        <title>The Global Catalogue of Microorganisms (GCM) 10K type strain sequencing project: providing services to taxonomists for standard genome sequencing and annotation.</title>
        <authorList>
            <consortium name="The Broad Institute Genomics Platform"/>
            <consortium name="The Broad Institute Genome Sequencing Center for Infectious Disease"/>
            <person name="Wu L."/>
            <person name="Ma J."/>
        </authorList>
    </citation>
    <scope>NUCLEOTIDE SEQUENCE [LARGE SCALE GENOMIC DNA]</scope>
    <source>
        <strain evidence="10 11">JCM 4565</strain>
    </source>
</reference>
<evidence type="ECO:0000256" key="5">
    <source>
        <dbReference type="ARBA" id="ARBA00022692"/>
    </source>
</evidence>
<keyword evidence="4" id="KW-1003">Cell membrane</keyword>
<feature type="transmembrane region" description="Helical" evidence="9">
    <location>
        <begin position="328"/>
        <end position="361"/>
    </location>
</feature>
<feature type="transmembrane region" description="Helical" evidence="9">
    <location>
        <begin position="242"/>
        <end position="270"/>
    </location>
</feature>
<keyword evidence="11" id="KW-1185">Reference proteome</keyword>
<evidence type="ECO:0000256" key="2">
    <source>
        <dbReference type="ARBA" id="ARBA00009773"/>
    </source>
</evidence>
<dbReference type="PANTHER" id="PTHR21716">
    <property type="entry name" value="TRANSMEMBRANE PROTEIN"/>
    <property type="match status" value="1"/>
</dbReference>
<proteinExistence type="inferred from homology"/>
<comment type="caution">
    <text evidence="10">The sequence shown here is derived from an EMBL/GenBank/DDBJ whole genome shotgun (WGS) entry which is preliminary data.</text>
</comment>
<feature type="region of interest" description="Disordered" evidence="8">
    <location>
        <begin position="1"/>
        <end position="24"/>
    </location>
</feature>
<keyword evidence="7 9" id="KW-0472">Membrane</keyword>
<name>A0ABN0XZ14_9ACTN</name>
<keyword evidence="5 9" id="KW-0812">Transmembrane</keyword>
<evidence type="ECO:0000313" key="11">
    <source>
        <dbReference type="Proteomes" id="UP001500063"/>
    </source>
</evidence>
<dbReference type="PANTHER" id="PTHR21716:SF53">
    <property type="entry name" value="PERMEASE PERM-RELATED"/>
    <property type="match status" value="1"/>
</dbReference>
<evidence type="ECO:0000256" key="6">
    <source>
        <dbReference type="ARBA" id="ARBA00022989"/>
    </source>
</evidence>
<dbReference type="InterPro" id="IPR002549">
    <property type="entry name" value="AI-2E-like"/>
</dbReference>
<dbReference type="Proteomes" id="UP001500063">
    <property type="component" value="Unassembled WGS sequence"/>
</dbReference>
<evidence type="ECO:0000256" key="1">
    <source>
        <dbReference type="ARBA" id="ARBA00004651"/>
    </source>
</evidence>
<dbReference type="Pfam" id="PF01594">
    <property type="entry name" value="AI-2E_transport"/>
    <property type="match status" value="1"/>
</dbReference>
<keyword evidence="3" id="KW-0813">Transport</keyword>
<feature type="transmembrane region" description="Helical" evidence="9">
    <location>
        <begin position="93"/>
        <end position="115"/>
    </location>
</feature>
<feature type="transmembrane region" description="Helical" evidence="9">
    <location>
        <begin position="282"/>
        <end position="307"/>
    </location>
</feature>
<accession>A0ABN0XZ14</accession>
<comment type="subcellular location">
    <subcellularLocation>
        <location evidence="1">Cell membrane</location>
        <topology evidence="1">Multi-pass membrane protein</topology>
    </subcellularLocation>
</comment>
<evidence type="ECO:0000256" key="4">
    <source>
        <dbReference type="ARBA" id="ARBA00022475"/>
    </source>
</evidence>
<feature type="transmembrane region" description="Helical" evidence="9">
    <location>
        <begin position="61"/>
        <end position="86"/>
    </location>
</feature>
<feature type="transmembrane region" description="Helical" evidence="9">
    <location>
        <begin position="35"/>
        <end position="55"/>
    </location>
</feature>
<feature type="transmembrane region" description="Helical" evidence="9">
    <location>
        <begin position="178"/>
        <end position="198"/>
    </location>
</feature>
<evidence type="ECO:0000256" key="9">
    <source>
        <dbReference type="SAM" id="Phobius"/>
    </source>
</evidence>
<protein>
    <submittedName>
        <fullName evidence="10">AI-2E family transporter</fullName>
    </submittedName>
</protein>
<organism evidence="10 11">
    <name type="scientific">Streptomyces blastmyceticus</name>
    <dbReference type="NCBI Taxonomy" id="68180"/>
    <lineage>
        <taxon>Bacteria</taxon>
        <taxon>Bacillati</taxon>
        <taxon>Actinomycetota</taxon>
        <taxon>Actinomycetes</taxon>
        <taxon>Kitasatosporales</taxon>
        <taxon>Streptomycetaceae</taxon>
        <taxon>Streptomyces</taxon>
    </lineage>
</organism>
<feature type="compositionally biased region" description="Basic and acidic residues" evidence="8">
    <location>
        <begin position="1"/>
        <end position="11"/>
    </location>
</feature>
<dbReference type="EMBL" id="BAAABW010000038">
    <property type="protein sequence ID" value="GAA0377543.1"/>
    <property type="molecule type" value="Genomic_DNA"/>
</dbReference>
<evidence type="ECO:0000256" key="3">
    <source>
        <dbReference type="ARBA" id="ARBA00022448"/>
    </source>
</evidence>
<gene>
    <name evidence="10" type="ORF">GCM10010319_65120</name>
</gene>
<comment type="similarity">
    <text evidence="2">Belongs to the autoinducer-2 exporter (AI-2E) (TC 2.A.86) family.</text>
</comment>
<evidence type="ECO:0000256" key="8">
    <source>
        <dbReference type="SAM" id="MobiDB-lite"/>
    </source>
</evidence>
<evidence type="ECO:0000256" key="7">
    <source>
        <dbReference type="ARBA" id="ARBA00023136"/>
    </source>
</evidence>
<sequence length="372" mass="38499">MQSENGPRKGGEPTGGAPGGPRAERGRRVLVRPTASWFAAGFSAGLGLTLAYLAVQTVLRISGVLTLLLLALFVAISLEPVVAWLARRRLGRGWAVTVVIVASLALLAGFLALVIPPVSTEVSALVDAVPKWLGQLHDHHSALGRLEDRYHLVSKARQQLGSGLGPAVVGGLLGAGHLVVSAVTGTALVVILTVYFMVGMEQLKRFVYRFVPLSRRAGVVTLTEATLVRVGRYMLGNAATSAVAGLATFAWCAVLDVPYAAALGVLVALLDMVPVVGSTVGGVVVSLVALAVSFPVALGTAGFYIAFRLAEDYLIMPKAMRYAVDVHPLVTVVAVVVGGALLGIVGALIAIPVAVGIGIVLEESAFPRIDAA</sequence>
<keyword evidence="6 9" id="KW-1133">Transmembrane helix</keyword>